<proteinExistence type="predicted"/>
<protein>
    <submittedName>
        <fullName evidence="1">Uncharacterized protein</fullName>
    </submittedName>
</protein>
<comment type="caution">
    <text evidence="1">The sequence shown here is derived from an EMBL/GenBank/DDBJ whole genome shotgun (WGS) entry which is preliminary data.</text>
</comment>
<dbReference type="Proteomes" id="UP000324222">
    <property type="component" value="Unassembled WGS sequence"/>
</dbReference>
<organism evidence="1 2">
    <name type="scientific">Portunus trituberculatus</name>
    <name type="common">Swimming crab</name>
    <name type="synonym">Neptunus trituberculatus</name>
    <dbReference type="NCBI Taxonomy" id="210409"/>
    <lineage>
        <taxon>Eukaryota</taxon>
        <taxon>Metazoa</taxon>
        <taxon>Ecdysozoa</taxon>
        <taxon>Arthropoda</taxon>
        <taxon>Crustacea</taxon>
        <taxon>Multicrustacea</taxon>
        <taxon>Malacostraca</taxon>
        <taxon>Eumalacostraca</taxon>
        <taxon>Eucarida</taxon>
        <taxon>Decapoda</taxon>
        <taxon>Pleocyemata</taxon>
        <taxon>Brachyura</taxon>
        <taxon>Eubrachyura</taxon>
        <taxon>Portunoidea</taxon>
        <taxon>Portunidae</taxon>
        <taxon>Portuninae</taxon>
        <taxon>Portunus</taxon>
    </lineage>
</organism>
<dbReference type="AlphaFoldDB" id="A0A5B7JN42"/>
<evidence type="ECO:0000313" key="1">
    <source>
        <dbReference type="EMBL" id="MPC95726.1"/>
    </source>
</evidence>
<evidence type="ECO:0000313" key="2">
    <source>
        <dbReference type="Proteomes" id="UP000324222"/>
    </source>
</evidence>
<accession>A0A5B7JN42</accession>
<dbReference type="EMBL" id="VSRR010103326">
    <property type="protein sequence ID" value="MPC95726.1"/>
    <property type="molecule type" value="Genomic_DNA"/>
</dbReference>
<keyword evidence="2" id="KW-1185">Reference proteome</keyword>
<gene>
    <name evidence="1" type="ORF">E2C01_090951</name>
</gene>
<name>A0A5B7JN42_PORTR</name>
<sequence>MYTRLSLLASNARSSFVWTASKPSSKVITVVELGDLNRQREGTESWRDSHGGRRCQPRHATHFFTARRTPGIQELAYRRPAPS</sequence>
<reference evidence="1 2" key="1">
    <citation type="submission" date="2019-05" db="EMBL/GenBank/DDBJ databases">
        <title>Another draft genome of Portunus trituberculatus and its Hox gene families provides insights of decapod evolution.</title>
        <authorList>
            <person name="Jeong J.-H."/>
            <person name="Song I."/>
            <person name="Kim S."/>
            <person name="Choi T."/>
            <person name="Kim D."/>
            <person name="Ryu S."/>
            <person name="Kim W."/>
        </authorList>
    </citation>
    <scope>NUCLEOTIDE SEQUENCE [LARGE SCALE GENOMIC DNA]</scope>
    <source>
        <tissue evidence="1">Muscle</tissue>
    </source>
</reference>